<name>A0A2G5AAW8_9ENTR</name>
<feature type="transmembrane region" description="Helical" evidence="1">
    <location>
        <begin position="24"/>
        <end position="43"/>
    </location>
</feature>
<protein>
    <submittedName>
        <fullName evidence="2">Uncharacterized protein</fullName>
    </submittedName>
</protein>
<keyword evidence="1" id="KW-0472">Membrane</keyword>
<sequence length="64" mass="7316">MVCGIFLENCFIIKRHFAILLHNLFKIILLNIFVSSLHAISLISPQLAKSCFLHFHCFTVALTN</sequence>
<dbReference type="Proteomes" id="UP000229974">
    <property type="component" value="Unassembled WGS sequence"/>
</dbReference>
<evidence type="ECO:0000256" key="1">
    <source>
        <dbReference type="SAM" id="Phobius"/>
    </source>
</evidence>
<keyword evidence="1" id="KW-0812">Transmembrane</keyword>
<reference evidence="2 4" key="1">
    <citation type="journal article" date="2017" name="J. Antimicrob. Chemother.">
        <title>Characterization of the population structure, drug resistance mechanisms and plasmids of the community-associated Enterobacter cloacae complex in China.</title>
        <authorList>
            <person name="Zhou K."/>
            <person name="Yu W."/>
            <person name="Cao X."/>
            <person name="Shen P."/>
            <person name="Lu H."/>
            <person name="Luo Q."/>
            <person name="Rossen J.W.A."/>
            <person name="Xiao Y."/>
        </authorList>
    </citation>
    <scope>NUCLEOTIDE SEQUENCE [LARGE SCALE GENOMIC DNA]</scope>
    <source>
        <strain evidence="2 4">ECC904</strain>
    </source>
</reference>
<reference evidence="3 5" key="2">
    <citation type="submission" date="2017-07" db="EMBL/GenBank/DDBJ databases">
        <title>Draft genome sequence of Enterobacter cloacae ST128, a clinical strain coproducing KPC-2 and NDM-1 carbapenemases.</title>
        <authorList>
            <person name="Li X."/>
        </authorList>
    </citation>
    <scope>NUCLEOTIDE SEQUENCE [LARGE SCALE GENOMIC DNA]</scope>
    <source>
        <strain evidence="3 5">HBY</strain>
    </source>
</reference>
<organism evidence="2 4">
    <name type="scientific">Enterobacter hormaechei</name>
    <dbReference type="NCBI Taxonomy" id="158836"/>
    <lineage>
        <taxon>Bacteria</taxon>
        <taxon>Pseudomonadati</taxon>
        <taxon>Pseudomonadota</taxon>
        <taxon>Gammaproteobacteria</taxon>
        <taxon>Enterobacterales</taxon>
        <taxon>Enterobacteriaceae</taxon>
        <taxon>Enterobacter</taxon>
        <taxon>Enterobacter cloacae complex</taxon>
    </lineage>
</organism>
<dbReference type="EMBL" id="NMVR01000015">
    <property type="protein sequence ID" value="PJG39714.1"/>
    <property type="molecule type" value="Genomic_DNA"/>
</dbReference>
<dbReference type="AlphaFoldDB" id="A0A2G5AAW8"/>
<dbReference type="EMBL" id="NEEW01000005">
    <property type="protein sequence ID" value="PJD85822.1"/>
    <property type="molecule type" value="Genomic_DNA"/>
</dbReference>
<evidence type="ECO:0000313" key="4">
    <source>
        <dbReference type="Proteomes" id="UP000229974"/>
    </source>
</evidence>
<comment type="caution">
    <text evidence="2">The sequence shown here is derived from an EMBL/GenBank/DDBJ whole genome shotgun (WGS) entry which is preliminary data.</text>
</comment>
<gene>
    <name evidence="2" type="ORF">B9Q30_07850</name>
    <name evidence="3" type="ORF">CGZ54_11340</name>
</gene>
<accession>A0A2G5AAW8</accession>
<dbReference type="Proteomes" id="UP000231328">
    <property type="component" value="Unassembled WGS sequence"/>
</dbReference>
<keyword evidence="1" id="KW-1133">Transmembrane helix</keyword>
<proteinExistence type="predicted"/>
<evidence type="ECO:0000313" key="5">
    <source>
        <dbReference type="Proteomes" id="UP000231328"/>
    </source>
</evidence>
<evidence type="ECO:0000313" key="3">
    <source>
        <dbReference type="EMBL" id="PJG39714.1"/>
    </source>
</evidence>
<evidence type="ECO:0000313" key="2">
    <source>
        <dbReference type="EMBL" id="PJD85822.1"/>
    </source>
</evidence>